<dbReference type="Proteomes" id="UP000007264">
    <property type="component" value="Unassembled WGS sequence"/>
</dbReference>
<keyword evidence="4" id="KW-1185">Reference proteome</keyword>
<gene>
    <name evidence="3" type="ORF">COCSUDRAFT_19015</name>
</gene>
<dbReference type="Gene3D" id="1.10.443.10">
    <property type="entry name" value="Intergrase catalytic core"/>
    <property type="match status" value="1"/>
</dbReference>
<name>I0YNI6_COCSC</name>
<protein>
    <recommendedName>
        <fullName evidence="2">Tyr recombinase domain-containing protein</fullName>
    </recommendedName>
</protein>
<reference evidence="3 4" key="1">
    <citation type="journal article" date="2012" name="Genome Biol.">
        <title>The genome of the polar eukaryotic microalga coccomyxa subellipsoidea reveals traits of cold adaptation.</title>
        <authorList>
            <person name="Blanc G."/>
            <person name="Agarkova I."/>
            <person name="Grimwood J."/>
            <person name="Kuo A."/>
            <person name="Brueggeman A."/>
            <person name="Dunigan D."/>
            <person name="Gurnon J."/>
            <person name="Ladunga I."/>
            <person name="Lindquist E."/>
            <person name="Lucas S."/>
            <person name="Pangilinan J."/>
            <person name="Proschold T."/>
            <person name="Salamov A."/>
            <person name="Schmutz J."/>
            <person name="Weeks D."/>
            <person name="Yamada T."/>
            <person name="Claverie J.M."/>
            <person name="Grigoriev I."/>
            <person name="Van Etten J."/>
            <person name="Lomsadze A."/>
            <person name="Borodovsky M."/>
        </authorList>
    </citation>
    <scope>NUCLEOTIDE SEQUENCE [LARGE SCALE GENOMIC DNA]</scope>
    <source>
        <strain evidence="3 4">C-169</strain>
    </source>
</reference>
<dbReference type="GO" id="GO:0006310">
    <property type="term" value="P:DNA recombination"/>
    <property type="evidence" value="ECO:0007669"/>
    <property type="project" value="UniProtKB-KW"/>
</dbReference>
<dbReference type="PROSITE" id="PS51898">
    <property type="entry name" value="TYR_RECOMBINASE"/>
    <property type="match status" value="1"/>
</dbReference>
<proteinExistence type="predicted"/>
<dbReference type="InterPro" id="IPR011010">
    <property type="entry name" value="DNA_brk_join_enz"/>
</dbReference>
<evidence type="ECO:0000256" key="1">
    <source>
        <dbReference type="ARBA" id="ARBA00023172"/>
    </source>
</evidence>
<accession>I0YNI6</accession>
<comment type="caution">
    <text evidence="3">The sequence shown here is derived from an EMBL/GenBank/DDBJ whole genome shotgun (WGS) entry which is preliminary data.</text>
</comment>
<dbReference type="eggNOG" id="ENOG502RYDE">
    <property type="taxonomic scope" value="Eukaryota"/>
</dbReference>
<dbReference type="GeneID" id="17037929"/>
<keyword evidence="1" id="KW-0233">DNA recombination</keyword>
<evidence type="ECO:0000313" key="3">
    <source>
        <dbReference type="EMBL" id="EIE19955.1"/>
    </source>
</evidence>
<feature type="domain" description="Tyr recombinase" evidence="2">
    <location>
        <begin position="152"/>
        <end position="352"/>
    </location>
</feature>
<dbReference type="GO" id="GO:0003677">
    <property type="term" value="F:DNA binding"/>
    <property type="evidence" value="ECO:0007669"/>
    <property type="project" value="InterPro"/>
</dbReference>
<dbReference type="OrthoDB" id="71417at2759"/>
<dbReference type="AlphaFoldDB" id="I0YNI6"/>
<evidence type="ECO:0000259" key="2">
    <source>
        <dbReference type="PROSITE" id="PS51898"/>
    </source>
</evidence>
<organism evidence="3 4">
    <name type="scientific">Coccomyxa subellipsoidea (strain C-169)</name>
    <name type="common">Green microalga</name>
    <dbReference type="NCBI Taxonomy" id="574566"/>
    <lineage>
        <taxon>Eukaryota</taxon>
        <taxon>Viridiplantae</taxon>
        <taxon>Chlorophyta</taxon>
        <taxon>core chlorophytes</taxon>
        <taxon>Trebouxiophyceae</taxon>
        <taxon>Trebouxiophyceae incertae sedis</taxon>
        <taxon>Coccomyxaceae</taxon>
        <taxon>Coccomyxa</taxon>
        <taxon>Coccomyxa subellipsoidea</taxon>
    </lineage>
</organism>
<dbReference type="KEGG" id="csl:COCSUDRAFT_19015"/>
<dbReference type="InterPro" id="IPR002104">
    <property type="entry name" value="Integrase_catalytic"/>
</dbReference>
<evidence type="ECO:0000313" key="4">
    <source>
        <dbReference type="Proteomes" id="UP000007264"/>
    </source>
</evidence>
<dbReference type="InterPro" id="IPR013762">
    <property type="entry name" value="Integrase-like_cat_sf"/>
</dbReference>
<dbReference type="SUPFAM" id="SSF56349">
    <property type="entry name" value="DNA breaking-rejoining enzymes"/>
    <property type="match status" value="1"/>
</dbReference>
<sequence length="352" mass="40819">MSDELRAELAEFRRFCMKRSWQQQHEPITAVTTEKYVDHLRRVLGWLYKEHGVPLAELRLRHALPSAERSGVSVAFDYIEWLNTERSVSAFTQGLAVRSIMQAAKFLYRDESKARPDEGEKAYHDLMVVRELRKMANESKAAGKIAPRSADEKLKWLEWPEFVTVVQELRKECAGRDSQGRQREGSAVAWSLQRYLIFAILSCIPDRQRTLRELKYGRTLFREGDKWVIRHQAGDYKTGRSYGERPPMAIAPHVYPELEAFLGHWRQFLQPAHNLVFSQLNGKPLTEQGLHKMFQTSAFRISGKKTNPHLVRDMVVTYLRGNGASERELEALAIYMGHSMEMQRGTYDRHAL</sequence>
<dbReference type="EMBL" id="AGSI01000017">
    <property type="protein sequence ID" value="EIE19955.1"/>
    <property type="molecule type" value="Genomic_DNA"/>
</dbReference>
<dbReference type="GO" id="GO:0015074">
    <property type="term" value="P:DNA integration"/>
    <property type="evidence" value="ECO:0007669"/>
    <property type="project" value="InterPro"/>
</dbReference>
<dbReference type="RefSeq" id="XP_005644499.1">
    <property type="nucleotide sequence ID" value="XM_005644442.1"/>
</dbReference>